<evidence type="ECO:0000313" key="5">
    <source>
        <dbReference type="Proteomes" id="UP001139485"/>
    </source>
</evidence>
<feature type="domain" description="Ketoreductase" evidence="3">
    <location>
        <begin position="15"/>
        <end position="188"/>
    </location>
</feature>
<dbReference type="PANTHER" id="PTHR42760:SF133">
    <property type="entry name" value="3-OXOACYL-[ACYL-CARRIER-PROTEIN] REDUCTASE"/>
    <property type="match status" value="1"/>
</dbReference>
<evidence type="ECO:0000256" key="1">
    <source>
        <dbReference type="ARBA" id="ARBA00006484"/>
    </source>
</evidence>
<evidence type="ECO:0000256" key="2">
    <source>
        <dbReference type="ARBA" id="ARBA00023002"/>
    </source>
</evidence>
<dbReference type="Proteomes" id="UP001139485">
    <property type="component" value="Unassembled WGS sequence"/>
</dbReference>
<dbReference type="Gene3D" id="3.40.50.720">
    <property type="entry name" value="NAD(P)-binding Rossmann-like Domain"/>
    <property type="match status" value="1"/>
</dbReference>
<dbReference type="GO" id="GO:0006633">
    <property type="term" value="P:fatty acid biosynthetic process"/>
    <property type="evidence" value="ECO:0007669"/>
    <property type="project" value="TreeGrafter"/>
</dbReference>
<dbReference type="InterPro" id="IPR002347">
    <property type="entry name" value="SDR_fam"/>
</dbReference>
<keyword evidence="2 4" id="KW-0560">Oxidoreductase</keyword>
<dbReference type="PROSITE" id="PS00061">
    <property type="entry name" value="ADH_SHORT"/>
    <property type="match status" value="1"/>
</dbReference>
<dbReference type="Pfam" id="PF13561">
    <property type="entry name" value="adh_short_C2"/>
    <property type="match status" value="1"/>
</dbReference>
<dbReference type="InterPro" id="IPR036291">
    <property type="entry name" value="NAD(P)-bd_dom_sf"/>
</dbReference>
<protein>
    <submittedName>
        <fullName evidence="4">3-oxoacyl-ACP reductase FabG</fullName>
        <ecNumber evidence="4">1.1.1.100</ecNumber>
    </submittedName>
</protein>
<dbReference type="GO" id="GO:0004316">
    <property type="term" value="F:3-oxoacyl-[acyl-carrier-protein] reductase (NADPH) activity"/>
    <property type="evidence" value="ECO:0007669"/>
    <property type="project" value="UniProtKB-EC"/>
</dbReference>
<dbReference type="PRINTS" id="PR00080">
    <property type="entry name" value="SDRFAMILY"/>
</dbReference>
<dbReference type="EMBL" id="JAMOIL010000001">
    <property type="protein sequence ID" value="MCM0618931.1"/>
    <property type="molecule type" value="Genomic_DNA"/>
</dbReference>
<accession>A0A9X2D4C6</accession>
<dbReference type="FunFam" id="3.40.50.720:FF:000173">
    <property type="entry name" value="3-oxoacyl-[acyl-carrier protein] reductase"/>
    <property type="match status" value="1"/>
</dbReference>
<name>A0A9X2D4C6_9ACTN</name>
<evidence type="ECO:0000313" key="4">
    <source>
        <dbReference type="EMBL" id="MCM0618931.1"/>
    </source>
</evidence>
<keyword evidence="5" id="KW-1185">Reference proteome</keyword>
<dbReference type="NCBIfam" id="NF009466">
    <property type="entry name" value="PRK12826.1-2"/>
    <property type="match status" value="1"/>
</dbReference>
<reference evidence="4" key="1">
    <citation type="submission" date="2022-05" db="EMBL/GenBank/DDBJ databases">
        <authorList>
            <person name="Tuo L."/>
        </authorList>
    </citation>
    <scope>NUCLEOTIDE SEQUENCE</scope>
    <source>
        <strain evidence="4">BSK12Z-4</strain>
    </source>
</reference>
<proteinExistence type="inferred from homology"/>
<dbReference type="SUPFAM" id="SSF51735">
    <property type="entry name" value="NAD(P)-binding Rossmann-fold domains"/>
    <property type="match status" value="1"/>
</dbReference>
<comment type="caution">
    <text evidence="4">The sequence shown here is derived from an EMBL/GenBank/DDBJ whole genome shotgun (WGS) entry which is preliminary data.</text>
</comment>
<dbReference type="InterPro" id="IPR020904">
    <property type="entry name" value="Sc_DH/Rdtase_CS"/>
</dbReference>
<dbReference type="PANTHER" id="PTHR42760">
    <property type="entry name" value="SHORT-CHAIN DEHYDROGENASES/REDUCTASES FAMILY MEMBER"/>
    <property type="match status" value="1"/>
</dbReference>
<evidence type="ECO:0000259" key="3">
    <source>
        <dbReference type="SMART" id="SM00822"/>
    </source>
</evidence>
<dbReference type="PRINTS" id="PR00081">
    <property type="entry name" value="GDHRDH"/>
</dbReference>
<sequence length="246" mass="25445">MSEAEQSSTDAPQGRSVLVTGGNRGIGRAIAEAFLAQGDKVAVTTRSGGAPEGALDLRCDVTDPDQVEAAFKAAEEAHGPVEVLVANAGITSDTLLLRMSEDDWDKVISTNLTASFRLAKRAAKGMLRLRRGRIVLISSVVGLLGSPGQVNYAASKAGLVGMARSMARELGSRSITTNVVAPGFITTDMTAELPEEQRAEYASRIPLGRLGAVEDVAQTVTWLAGPGAGYVTGAVIPVDGGLGMGH</sequence>
<dbReference type="SMART" id="SM00822">
    <property type="entry name" value="PKS_KR"/>
    <property type="match status" value="1"/>
</dbReference>
<dbReference type="EC" id="1.1.1.100" evidence="4"/>
<dbReference type="InterPro" id="IPR057326">
    <property type="entry name" value="KR_dom"/>
</dbReference>
<dbReference type="GO" id="GO:0048038">
    <property type="term" value="F:quinone binding"/>
    <property type="evidence" value="ECO:0007669"/>
    <property type="project" value="TreeGrafter"/>
</dbReference>
<dbReference type="AlphaFoldDB" id="A0A9X2D4C6"/>
<gene>
    <name evidence="4" type="primary">fabG</name>
    <name evidence="4" type="ORF">M8330_01320</name>
</gene>
<comment type="similarity">
    <text evidence="1">Belongs to the short-chain dehydrogenases/reductases (SDR) family.</text>
</comment>
<organism evidence="4 5">
    <name type="scientific">Nocardioides bruguierae</name>
    <dbReference type="NCBI Taxonomy" id="2945102"/>
    <lineage>
        <taxon>Bacteria</taxon>
        <taxon>Bacillati</taxon>
        <taxon>Actinomycetota</taxon>
        <taxon>Actinomycetes</taxon>
        <taxon>Propionibacteriales</taxon>
        <taxon>Nocardioidaceae</taxon>
        <taxon>Nocardioides</taxon>
    </lineage>
</organism>
<dbReference type="RefSeq" id="WP_250054380.1">
    <property type="nucleotide sequence ID" value="NZ_JAMJPH010000020.1"/>
</dbReference>